<comment type="caution">
    <text evidence="3">The sequence shown here is derived from an EMBL/GenBank/DDBJ whole genome shotgun (WGS) entry which is preliminary data.</text>
</comment>
<keyword evidence="4" id="KW-1185">Reference proteome</keyword>
<dbReference type="Proteomes" id="UP001498476">
    <property type="component" value="Unassembled WGS sequence"/>
</dbReference>
<dbReference type="Pfam" id="PF11951">
    <property type="entry name" value="Fungal_trans_2"/>
    <property type="match status" value="1"/>
</dbReference>
<dbReference type="PANTHER" id="PTHR47784">
    <property type="entry name" value="STEROL UPTAKE CONTROL PROTEIN 2"/>
    <property type="match status" value="1"/>
</dbReference>
<dbReference type="SUPFAM" id="SSF57701">
    <property type="entry name" value="Zn2/Cys6 DNA-binding domain"/>
    <property type="match status" value="1"/>
</dbReference>
<dbReference type="InterPro" id="IPR001138">
    <property type="entry name" value="Zn2Cys6_DnaBD"/>
</dbReference>
<name>A0ABR1GS96_9HYPO</name>
<accession>A0ABR1GS96</accession>
<dbReference type="CDD" id="cd00067">
    <property type="entry name" value="GAL4"/>
    <property type="match status" value="1"/>
</dbReference>
<proteinExistence type="predicted"/>
<evidence type="ECO:0000256" key="1">
    <source>
        <dbReference type="ARBA" id="ARBA00023242"/>
    </source>
</evidence>
<dbReference type="Pfam" id="PF00172">
    <property type="entry name" value="Zn_clus"/>
    <property type="match status" value="1"/>
</dbReference>
<evidence type="ECO:0000259" key="2">
    <source>
        <dbReference type="PROSITE" id="PS50048"/>
    </source>
</evidence>
<evidence type="ECO:0000313" key="4">
    <source>
        <dbReference type="Proteomes" id="UP001498476"/>
    </source>
</evidence>
<sequence length="403" mass="43670">MARIGHKKSRNGCSRCKERRVKCDERRPCGACIKLRDCCSLLKSSGLNDVIPGDQAHLDPKLSGRRGIGPVGGIPSPPCTNPADLIHPVFAPSPFSHMTMPLPGPQPEQSSTWTADLSLMNHYTAVTSGTLPGASHRVWQSKVPKEAVSHPFLMHQILAVSAFHLASLDPSESHAHFTQAFQHQQHAICGINAEVSKVSSSNCHALFAASSLLFIGSFAASTPALHKTHQRAVDGMLDIFTLVRGVSSILSSSKNDIQKGFMGDFMVCDLRPRESKLLDVLLERLPEICRNLDANGVSSETRALAEEAVTGLRESINKASAPTPELNVVLVWPMTLKAGFLALLRVHDPAAFVIVAHYCTVLHAAGLNYWFMRGWGHSVATAIAESLAPSWQGCIQWPLAYVS</sequence>
<dbReference type="EMBL" id="JAZAVJ010000188">
    <property type="protein sequence ID" value="KAK7408391.1"/>
    <property type="molecule type" value="Genomic_DNA"/>
</dbReference>
<dbReference type="SMART" id="SM00066">
    <property type="entry name" value="GAL4"/>
    <property type="match status" value="1"/>
</dbReference>
<feature type="domain" description="Zn(2)-C6 fungal-type" evidence="2">
    <location>
        <begin position="12"/>
        <end position="41"/>
    </location>
</feature>
<reference evidence="3 4" key="1">
    <citation type="journal article" date="2025" name="Microbiol. Resour. Announc.">
        <title>Draft genome sequences for Neonectria magnoliae and Neonectria punicea, canker pathogens of Liriodendron tulipifera and Acer saccharum in West Virginia.</title>
        <authorList>
            <person name="Petronek H.M."/>
            <person name="Kasson M.T."/>
            <person name="Metheny A.M."/>
            <person name="Stauder C.M."/>
            <person name="Lovett B."/>
            <person name="Lynch S.C."/>
            <person name="Garnas J.R."/>
            <person name="Kasson L.R."/>
            <person name="Stajich J.E."/>
        </authorList>
    </citation>
    <scope>NUCLEOTIDE SEQUENCE [LARGE SCALE GENOMIC DNA]</scope>
    <source>
        <strain evidence="3 4">NRRL 64653</strain>
    </source>
</reference>
<dbReference type="PROSITE" id="PS50048">
    <property type="entry name" value="ZN2_CY6_FUNGAL_2"/>
    <property type="match status" value="1"/>
</dbReference>
<dbReference type="InterPro" id="IPR053157">
    <property type="entry name" value="Sterol_Uptake_Regulator"/>
</dbReference>
<dbReference type="InterPro" id="IPR036864">
    <property type="entry name" value="Zn2-C6_fun-type_DNA-bd_sf"/>
</dbReference>
<protein>
    <recommendedName>
        <fullName evidence="2">Zn(2)-C6 fungal-type domain-containing protein</fullName>
    </recommendedName>
</protein>
<evidence type="ECO:0000313" key="3">
    <source>
        <dbReference type="EMBL" id="KAK7408391.1"/>
    </source>
</evidence>
<gene>
    <name evidence="3" type="ORF">QQX98_009431</name>
</gene>
<organism evidence="3 4">
    <name type="scientific">Neonectria punicea</name>
    <dbReference type="NCBI Taxonomy" id="979145"/>
    <lineage>
        <taxon>Eukaryota</taxon>
        <taxon>Fungi</taxon>
        <taxon>Dikarya</taxon>
        <taxon>Ascomycota</taxon>
        <taxon>Pezizomycotina</taxon>
        <taxon>Sordariomycetes</taxon>
        <taxon>Hypocreomycetidae</taxon>
        <taxon>Hypocreales</taxon>
        <taxon>Nectriaceae</taxon>
        <taxon>Neonectria</taxon>
    </lineage>
</organism>
<dbReference type="PROSITE" id="PS00463">
    <property type="entry name" value="ZN2_CY6_FUNGAL_1"/>
    <property type="match status" value="1"/>
</dbReference>
<dbReference type="PANTHER" id="PTHR47784:SF5">
    <property type="entry name" value="STEROL UPTAKE CONTROL PROTEIN 2"/>
    <property type="match status" value="1"/>
</dbReference>
<keyword evidence="1" id="KW-0539">Nucleus</keyword>
<dbReference type="InterPro" id="IPR021858">
    <property type="entry name" value="Fun_TF"/>
</dbReference>